<evidence type="ECO:0000256" key="7">
    <source>
        <dbReference type="ARBA" id="ARBA00022837"/>
    </source>
</evidence>
<keyword evidence="7" id="KW-0106">Calcium</keyword>
<dbReference type="PANTHER" id="PTHR31356:SF56">
    <property type="entry name" value="L-ASCORBATE PEROXIDASE"/>
    <property type="match status" value="1"/>
</dbReference>
<keyword evidence="6" id="KW-0479">Metal-binding</keyword>
<dbReference type="EMBL" id="JAUESC010000002">
    <property type="protein sequence ID" value="KAK0603716.1"/>
    <property type="molecule type" value="Genomic_DNA"/>
</dbReference>
<dbReference type="Gene3D" id="1.10.420.10">
    <property type="entry name" value="Peroxidase, domain 2"/>
    <property type="match status" value="1"/>
</dbReference>
<protein>
    <recommendedName>
        <fullName evidence="3">L-ascorbate peroxidase</fullName>
        <ecNumber evidence="3">1.11.1.11</ecNumber>
    </recommendedName>
</protein>
<dbReference type="PROSITE" id="PS50873">
    <property type="entry name" value="PEROXIDASE_4"/>
    <property type="match status" value="1"/>
</dbReference>
<proteinExistence type="inferred from homology"/>
<dbReference type="PANTHER" id="PTHR31356">
    <property type="entry name" value="THYLAKOID LUMENAL 29 KDA PROTEIN, CHLOROPLASTIC-RELATED"/>
    <property type="match status" value="1"/>
</dbReference>
<dbReference type="Gene3D" id="1.10.520.10">
    <property type="match status" value="1"/>
</dbReference>
<dbReference type="EC" id="1.11.1.11" evidence="3"/>
<evidence type="ECO:0000256" key="1">
    <source>
        <dbReference type="ARBA" id="ARBA00001970"/>
    </source>
</evidence>
<dbReference type="GO" id="GO:0016688">
    <property type="term" value="F:L-ascorbate peroxidase activity"/>
    <property type="evidence" value="ECO:0007669"/>
    <property type="project" value="UniProtKB-EC"/>
</dbReference>
<evidence type="ECO:0000256" key="6">
    <source>
        <dbReference type="ARBA" id="ARBA00022723"/>
    </source>
</evidence>
<dbReference type="FunFam" id="1.10.520.10:FF:000003">
    <property type="entry name" value="Cytosolic ascorbate peroxidase"/>
    <property type="match status" value="1"/>
</dbReference>
<reference evidence="14" key="1">
    <citation type="journal article" date="2022" name="Plant J.">
        <title>Strategies of tolerance reflected in two North American maple genomes.</title>
        <authorList>
            <person name="McEvoy S.L."/>
            <person name="Sezen U.U."/>
            <person name="Trouern-Trend A."/>
            <person name="McMahon S.M."/>
            <person name="Schaberg P.G."/>
            <person name="Yang J."/>
            <person name="Wegrzyn J.L."/>
            <person name="Swenson N.G."/>
        </authorList>
    </citation>
    <scope>NUCLEOTIDE SEQUENCE</scope>
    <source>
        <strain evidence="14">NS2018</strain>
    </source>
</reference>
<feature type="compositionally biased region" description="Basic and acidic residues" evidence="12">
    <location>
        <begin position="19"/>
        <end position="28"/>
    </location>
</feature>
<keyword evidence="11" id="KW-0376">Hydrogen peroxide</keyword>
<keyword evidence="9" id="KW-0560">Oxidoreductase</keyword>
<dbReference type="GO" id="GO:0009507">
    <property type="term" value="C:chloroplast"/>
    <property type="evidence" value="ECO:0007669"/>
    <property type="project" value="TreeGrafter"/>
</dbReference>
<dbReference type="PROSITE" id="PS00435">
    <property type="entry name" value="PEROXIDASE_1"/>
    <property type="match status" value="1"/>
</dbReference>
<evidence type="ECO:0000256" key="5">
    <source>
        <dbReference type="ARBA" id="ARBA00022617"/>
    </source>
</evidence>
<dbReference type="Proteomes" id="UP001168877">
    <property type="component" value="Unassembled WGS sequence"/>
</dbReference>
<evidence type="ECO:0000259" key="13">
    <source>
        <dbReference type="PROSITE" id="PS50873"/>
    </source>
</evidence>
<feature type="region of interest" description="Disordered" evidence="12">
    <location>
        <begin position="1"/>
        <end position="57"/>
    </location>
</feature>
<evidence type="ECO:0000256" key="11">
    <source>
        <dbReference type="ARBA" id="ARBA00023324"/>
    </source>
</evidence>
<sequence length="497" mass="53862">MAAAKPSSFSDLITSEVSRNSRNEKKTEGIPTSSSLEDQSAKNSGTGRTVEQYSYDHDRPQQLLTALVPVSHTKVEDNRGLQLGLMAGSGSTFGYPSSSQAEGSTHLLNTHNVDAQILGGNDNVVGRDMAMLDSENISSPATEQPADVLDHEDIPGKTGFRKWKRIARSHLHVSDLASTPSHTDGKTDEQTSSGSAAPKSPIISGSVGGEKRKELSISPDLCPVTKKHKEGLFSHFTISVFKESVDKMTKCYPTVSEEYKKAIEKCKRKLRGFIAEKNCAPLMLRIAWHSAGTYDVKTKTGGPFGTMKHPAELAHAANNGLDIAVRLLEPIKEQFPIISYGDFYQLAGVVAVEITGGPEVPFHPGREDKPLPPVEGRLPDATKGSDHLRAVFGATMGLSDKDIVALSGGHTLGRCHKERSGFEGPWTTNPLIFDNTYFTELLSGEKEGLLQLPTDKALLSDPVFRPLVEKYAADEDAFFADYSEAHLKLSELGFAEA</sequence>
<evidence type="ECO:0000256" key="3">
    <source>
        <dbReference type="ARBA" id="ARBA00012940"/>
    </source>
</evidence>
<evidence type="ECO:0000256" key="8">
    <source>
        <dbReference type="ARBA" id="ARBA00022958"/>
    </source>
</evidence>
<dbReference type="InterPro" id="IPR019794">
    <property type="entry name" value="Peroxidases_AS"/>
</dbReference>
<feature type="compositionally biased region" description="Polar residues" evidence="12">
    <location>
        <begin position="30"/>
        <end position="52"/>
    </location>
</feature>
<dbReference type="InterPro" id="IPR044831">
    <property type="entry name" value="Ccp1-like"/>
</dbReference>
<dbReference type="InterPro" id="IPR010255">
    <property type="entry name" value="Haem_peroxidase_sf"/>
</dbReference>
<evidence type="ECO:0000256" key="10">
    <source>
        <dbReference type="ARBA" id="ARBA00023004"/>
    </source>
</evidence>
<dbReference type="PROSITE" id="PS00436">
    <property type="entry name" value="PEROXIDASE_2"/>
    <property type="match status" value="1"/>
</dbReference>
<evidence type="ECO:0000256" key="9">
    <source>
        <dbReference type="ARBA" id="ARBA00023002"/>
    </source>
</evidence>
<dbReference type="GO" id="GO:0000302">
    <property type="term" value="P:response to reactive oxygen species"/>
    <property type="evidence" value="ECO:0007669"/>
    <property type="project" value="TreeGrafter"/>
</dbReference>
<dbReference type="FunFam" id="1.10.420.10:FF:000003">
    <property type="entry name" value="L-ascorbate peroxidase, cytosolic"/>
    <property type="match status" value="1"/>
</dbReference>
<dbReference type="GO" id="GO:0042744">
    <property type="term" value="P:hydrogen peroxide catabolic process"/>
    <property type="evidence" value="ECO:0007669"/>
    <property type="project" value="UniProtKB-KW"/>
</dbReference>
<dbReference type="SUPFAM" id="SSF48113">
    <property type="entry name" value="Heme-dependent peroxidases"/>
    <property type="match status" value="1"/>
</dbReference>
<dbReference type="InterPro" id="IPR002207">
    <property type="entry name" value="Peroxidase_I"/>
</dbReference>
<name>A0AA39W6R2_ACESA</name>
<comment type="caution">
    <text evidence="14">The sequence shown here is derived from an EMBL/GenBank/DDBJ whole genome shotgun (WGS) entry which is preliminary data.</text>
</comment>
<keyword evidence="8" id="KW-0630">Potassium</keyword>
<feature type="region of interest" description="Disordered" evidence="12">
    <location>
        <begin position="174"/>
        <end position="211"/>
    </location>
</feature>
<feature type="domain" description="Plant heme peroxidase family profile" evidence="13">
    <location>
        <begin position="321"/>
        <end position="497"/>
    </location>
</feature>
<dbReference type="GO" id="GO:0020037">
    <property type="term" value="F:heme binding"/>
    <property type="evidence" value="ECO:0007669"/>
    <property type="project" value="InterPro"/>
</dbReference>
<keyword evidence="4" id="KW-0575">Peroxidase</keyword>
<evidence type="ECO:0000256" key="4">
    <source>
        <dbReference type="ARBA" id="ARBA00022559"/>
    </source>
</evidence>
<keyword evidence="5" id="KW-0349">Heme</keyword>
<keyword evidence="10" id="KW-0408">Iron</keyword>
<accession>A0AA39W6R2</accession>
<feature type="compositionally biased region" description="Polar residues" evidence="12">
    <location>
        <begin position="7"/>
        <end position="18"/>
    </location>
</feature>
<dbReference type="GO" id="GO:0034599">
    <property type="term" value="P:cellular response to oxidative stress"/>
    <property type="evidence" value="ECO:0007669"/>
    <property type="project" value="InterPro"/>
</dbReference>
<reference evidence="14" key="2">
    <citation type="submission" date="2023-06" db="EMBL/GenBank/DDBJ databases">
        <authorList>
            <person name="Swenson N.G."/>
            <person name="Wegrzyn J.L."/>
            <person name="Mcevoy S.L."/>
        </authorList>
    </citation>
    <scope>NUCLEOTIDE SEQUENCE</scope>
    <source>
        <strain evidence="14">NS2018</strain>
        <tissue evidence="14">Leaf</tissue>
    </source>
</reference>
<dbReference type="Pfam" id="PF00141">
    <property type="entry name" value="peroxidase"/>
    <property type="match status" value="1"/>
</dbReference>
<comment type="cofactor">
    <cofactor evidence="1">
        <name>heme b</name>
        <dbReference type="ChEBI" id="CHEBI:60344"/>
    </cofactor>
</comment>
<dbReference type="InterPro" id="IPR002016">
    <property type="entry name" value="Haem_peroxidase"/>
</dbReference>
<dbReference type="AlphaFoldDB" id="A0AA39W6R2"/>
<evidence type="ECO:0000256" key="2">
    <source>
        <dbReference type="ARBA" id="ARBA00006873"/>
    </source>
</evidence>
<evidence type="ECO:0000313" key="15">
    <source>
        <dbReference type="Proteomes" id="UP001168877"/>
    </source>
</evidence>
<comment type="similarity">
    <text evidence="2">Belongs to the peroxidase family. Ascorbate peroxidase subfamily.</text>
</comment>
<organism evidence="14 15">
    <name type="scientific">Acer saccharum</name>
    <name type="common">Sugar maple</name>
    <dbReference type="NCBI Taxonomy" id="4024"/>
    <lineage>
        <taxon>Eukaryota</taxon>
        <taxon>Viridiplantae</taxon>
        <taxon>Streptophyta</taxon>
        <taxon>Embryophyta</taxon>
        <taxon>Tracheophyta</taxon>
        <taxon>Spermatophyta</taxon>
        <taxon>Magnoliopsida</taxon>
        <taxon>eudicotyledons</taxon>
        <taxon>Gunneridae</taxon>
        <taxon>Pentapetalae</taxon>
        <taxon>rosids</taxon>
        <taxon>malvids</taxon>
        <taxon>Sapindales</taxon>
        <taxon>Sapindaceae</taxon>
        <taxon>Hippocastanoideae</taxon>
        <taxon>Acereae</taxon>
        <taxon>Acer</taxon>
    </lineage>
</organism>
<dbReference type="PRINTS" id="PR00459">
    <property type="entry name" value="ASPEROXIDASE"/>
</dbReference>
<dbReference type="InterPro" id="IPR019793">
    <property type="entry name" value="Peroxidases_heam-ligand_BS"/>
</dbReference>
<keyword evidence="15" id="KW-1185">Reference proteome</keyword>
<evidence type="ECO:0000313" key="14">
    <source>
        <dbReference type="EMBL" id="KAK0603716.1"/>
    </source>
</evidence>
<dbReference type="PRINTS" id="PR00458">
    <property type="entry name" value="PEROXIDASE"/>
</dbReference>
<dbReference type="GO" id="GO:0046872">
    <property type="term" value="F:metal ion binding"/>
    <property type="evidence" value="ECO:0007669"/>
    <property type="project" value="UniProtKB-KW"/>
</dbReference>
<evidence type="ECO:0000256" key="12">
    <source>
        <dbReference type="SAM" id="MobiDB-lite"/>
    </source>
</evidence>
<dbReference type="CDD" id="cd00691">
    <property type="entry name" value="ascorbate_peroxidase"/>
    <property type="match status" value="1"/>
</dbReference>
<gene>
    <name evidence="14" type="ORF">LWI29_007855</name>
</gene>